<evidence type="ECO:0000259" key="2">
    <source>
        <dbReference type="PROSITE" id="PS50943"/>
    </source>
</evidence>
<dbReference type="EMBL" id="QICD01000008">
    <property type="protein sequence ID" value="RNL45067.1"/>
    <property type="molecule type" value="Genomic_DNA"/>
</dbReference>
<dbReference type="Gene3D" id="2.60.40.730">
    <property type="entry name" value="SOR catalytic domain"/>
    <property type="match status" value="1"/>
</dbReference>
<dbReference type="PROSITE" id="PS50943">
    <property type="entry name" value="HTH_CROC1"/>
    <property type="match status" value="1"/>
</dbReference>
<dbReference type="InterPro" id="IPR001387">
    <property type="entry name" value="Cro/C1-type_HTH"/>
</dbReference>
<dbReference type="InterPro" id="IPR002742">
    <property type="entry name" value="Desulfoferrodoxin_Fe-bd_dom"/>
</dbReference>
<dbReference type="Pfam" id="PF01880">
    <property type="entry name" value="Desulfoferrodox"/>
    <property type="match status" value="1"/>
</dbReference>
<evidence type="ECO:0000256" key="1">
    <source>
        <dbReference type="ARBA" id="ARBA00023125"/>
    </source>
</evidence>
<dbReference type="CDD" id="cd00093">
    <property type="entry name" value="HTH_XRE"/>
    <property type="match status" value="1"/>
</dbReference>
<accession>A0A3N0BBY1</accession>
<dbReference type="OrthoDB" id="9813152at2"/>
<dbReference type="SMART" id="SM00530">
    <property type="entry name" value="HTH_XRE"/>
    <property type="match status" value="1"/>
</dbReference>
<keyword evidence="1" id="KW-0238">DNA-binding</keyword>
<dbReference type="Proteomes" id="UP000278632">
    <property type="component" value="Unassembled WGS sequence"/>
</dbReference>
<evidence type="ECO:0000313" key="3">
    <source>
        <dbReference type="EMBL" id="RNL45067.1"/>
    </source>
</evidence>
<name>A0A3N0BBY1_9ACTN</name>
<comment type="caution">
    <text evidence="3">The sequence shown here is derived from an EMBL/GenBank/DDBJ whole genome shotgun (WGS) entry which is preliminary data.</text>
</comment>
<dbReference type="GO" id="GO:0003677">
    <property type="term" value="F:DNA binding"/>
    <property type="evidence" value="ECO:0007669"/>
    <property type="project" value="UniProtKB-KW"/>
</dbReference>
<dbReference type="RefSeq" id="WP_123191995.1">
    <property type="nucleotide sequence ID" value="NZ_QICD01000008.1"/>
</dbReference>
<organism evidence="3 4">
    <name type="scientific">Paraeggerthella hongkongensis</name>
    <dbReference type="NCBI Taxonomy" id="230658"/>
    <lineage>
        <taxon>Bacteria</taxon>
        <taxon>Bacillati</taxon>
        <taxon>Actinomycetota</taxon>
        <taxon>Coriobacteriia</taxon>
        <taxon>Eggerthellales</taxon>
        <taxon>Eggerthellaceae</taxon>
        <taxon>Paraeggerthella</taxon>
    </lineage>
</organism>
<dbReference type="InterPro" id="IPR010982">
    <property type="entry name" value="Lambda_DNA-bd_dom_sf"/>
</dbReference>
<sequence length="204" mass="22424">MSTYITGDTIRKLRERKGCTQRELANRLGVTDKAVSKWETGKGLPDITLVEPLSAALDVSVAELLSGECAHNSNRCANMLRTRFYVCPLCGNVVHATGEGAFSCCGILLPALDAEEADPADSAHHLEIDVVEHDFYVTMGHPMTKQHFVSFIAYATTDRLHLRKLYPEQAAEARFPIMGSGTVYAFCNQHGLFKAKAARPKPSR</sequence>
<dbReference type="InterPro" id="IPR036073">
    <property type="entry name" value="Desulfoferrodoxin_Fe-bd_dom_sf"/>
</dbReference>
<reference evidence="4" key="1">
    <citation type="submission" date="2018-05" db="EMBL/GenBank/DDBJ databases">
        <title>Genome Sequencing of selected type strains of the family Eggerthellaceae.</title>
        <authorList>
            <person name="Danylec N."/>
            <person name="Stoll D.A."/>
            <person name="Doetsch A."/>
            <person name="Huch M."/>
        </authorList>
    </citation>
    <scope>NUCLEOTIDE SEQUENCE [LARGE SCALE GENOMIC DNA]</scope>
    <source>
        <strain evidence="4">DSM 16106</strain>
    </source>
</reference>
<proteinExistence type="predicted"/>
<protein>
    <submittedName>
        <fullName evidence="3">XRE family transcriptional regulator</fullName>
    </submittedName>
</protein>
<dbReference type="PANTHER" id="PTHR46558:SF4">
    <property type="entry name" value="DNA-BIDING PHAGE PROTEIN"/>
    <property type="match status" value="1"/>
</dbReference>
<evidence type="ECO:0000313" key="4">
    <source>
        <dbReference type="Proteomes" id="UP000278632"/>
    </source>
</evidence>
<dbReference type="SUPFAM" id="SSF47413">
    <property type="entry name" value="lambda repressor-like DNA-binding domains"/>
    <property type="match status" value="1"/>
</dbReference>
<dbReference type="AlphaFoldDB" id="A0A3N0BBY1"/>
<dbReference type="SUPFAM" id="SSF49367">
    <property type="entry name" value="Superoxide reductase-like"/>
    <property type="match status" value="1"/>
</dbReference>
<dbReference type="GO" id="GO:0005506">
    <property type="term" value="F:iron ion binding"/>
    <property type="evidence" value="ECO:0007669"/>
    <property type="project" value="InterPro"/>
</dbReference>
<feature type="domain" description="HTH cro/C1-type" evidence="2">
    <location>
        <begin position="10"/>
        <end position="64"/>
    </location>
</feature>
<gene>
    <name evidence="3" type="ORF">DMP08_05725</name>
</gene>
<dbReference type="PANTHER" id="PTHR46558">
    <property type="entry name" value="TRACRIPTIONAL REGULATORY PROTEIN-RELATED-RELATED"/>
    <property type="match status" value="1"/>
</dbReference>
<dbReference type="Gene3D" id="1.10.260.40">
    <property type="entry name" value="lambda repressor-like DNA-binding domains"/>
    <property type="match status" value="1"/>
</dbReference>
<dbReference type="Pfam" id="PF01381">
    <property type="entry name" value="HTH_3"/>
    <property type="match status" value="1"/>
</dbReference>
<dbReference type="GO" id="GO:0016491">
    <property type="term" value="F:oxidoreductase activity"/>
    <property type="evidence" value="ECO:0007669"/>
    <property type="project" value="InterPro"/>
</dbReference>
<keyword evidence="4" id="KW-1185">Reference proteome</keyword>